<feature type="transmembrane region" description="Helical" evidence="5">
    <location>
        <begin position="174"/>
        <end position="201"/>
    </location>
</feature>
<dbReference type="AlphaFoldDB" id="A0A7X5TS72"/>
<organism evidence="7 8">
    <name type="scientific">Lysinibacter cavernae</name>
    <dbReference type="NCBI Taxonomy" id="1640652"/>
    <lineage>
        <taxon>Bacteria</taxon>
        <taxon>Bacillati</taxon>
        <taxon>Actinomycetota</taxon>
        <taxon>Actinomycetes</taxon>
        <taxon>Micrococcales</taxon>
        <taxon>Microbacteriaceae</taxon>
        <taxon>Lysinibacter</taxon>
    </lineage>
</organism>
<feature type="transmembrane region" description="Helical" evidence="5">
    <location>
        <begin position="106"/>
        <end position="124"/>
    </location>
</feature>
<feature type="transmembrane region" description="Helical" evidence="5">
    <location>
        <begin position="256"/>
        <end position="275"/>
    </location>
</feature>
<comment type="caution">
    <text evidence="7">The sequence shown here is derived from an EMBL/GenBank/DDBJ whole genome shotgun (WGS) entry which is preliminary data.</text>
</comment>
<keyword evidence="8" id="KW-1185">Reference proteome</keyword>
<feature type="transmembrane region" description="Helical" evidence="5">
    <location>
        <begin position="329"/>
        <end position="349"/>
    </location>
</feature>
<evidence type="ECO:0000313" key="8">
    <source>
        <dbReference type="Proteomes" id="UP000541033"/>
    </source>
</evidence>
<keyword evidence="3 5" id="KW-1133">Transmembrane helix</keyword>
<evidence type="ECO:0000256" key="1">
    <source>
        <dbReference type="ARBA" id="ARBA00004141"/>
    </source>
</evidence>
<comment type="subcellular location">
    <subcellularLocation>
        <location evidence="1">Membrane</location>
        <topology evidence="1">Multi-pass membrane protein</topology>
    </subcellularLocation>
</comment>
<dbReference type="Proteomes" id="UP000541033">
    <property type="component" value="Unassembled WGS sequence"/>
</dbReference>
<reference evidence="7 8" key="1">
    <citation type="submission" date="2020-02" db="EMBL/GenBank/DDBJ databases">
        <title>Sequencing the genomes of 1000 actinobacteria strains.</title>
        <authorList>
            <person name="Klenk H.-P."/>
        </authorList>
    </citation>
    <scope>NUCLEOTIDE SEQUENCE [LARGE SCALE GENOMIC DNA]</scope>
    <source>
        <strain evidence="7 8">DSM 27960</strain>
    </source>
</reference>
<feature type="transmembrane region" description="Helical" evidence="5">
    <location>
        <begin position="390"/>
        <end position="416"/>
    </location>
</feature>
<dbReference type="GO" id="GO:0016020">
    <property type="term" value="C:membrane"/>
    <property type="evidence" value="ECO:0007669"/>
    <property type="project" value="UniProtKB-SubCell"/>
</dbReference>
<dbReference type="PANTHER" id="PTHR11814">
    <property type="entry name" value="SULFATE TRANSPORTER"/>
    <property type="match status" value="1"/>
</dbReference>
<keyword evidence="2 5" id="KW-0812">Transmembrane</keyword>
<gene>
    <name evidence="7" type="ORF">FHX76_000483</name>
</gene>
<dbReference type="Pfam" id="PF00916">
    <property type="entry name" value="Sulfate_transp"/>
    <property type="match status" value="1"/>
</dbReference>
<evidence type="ECO:0000256" key="2">
    <source>
        <dbReference type="ARBA" id="ARBA00022692"/>
    </source>
</evidence>
<evidence type="ECO:0000256" key="5">
    <source>
        <dbReference type="SAM" id="Phobius"/>
    </source>
</evidence>
<accession>A0A7X5TS72</accession>
<feature type="transmembrane region" description="Helical" evidence="5">
    <location>
        <begin position="136"/>
        <end position="154"/>
    </location>
</feature>
<keyword evidence="4 5" id="KW-0472">Membrane</keyword>
<proteinExistence type="predicted"/>
<protein>
    <submittedName>
        <fullName evidence="7">MFS superfamily sulfate permease-like transporter</fullName>
    </submittedName>
</protein>
<sequence>MTNGTRRASWMLPTLRGYQRSWLGRDILAGLSAGAVVIPQAMAYSTIANLPVELGVYTCIVPMLVYAFLGGSRAMSVSTTSTIATLTATTLVTAGVAAGSDDAQQAVLTLTLLVGVILGVARLFRIGSLVENISQATLIGIKVGLGATVALGQLPKMFGVDVQQTGHGFIRAVIALIEALPQLSVTTLLFSAGTVAVLVILPRLVARIPAPLVVVALGILLTALVPPATSGIAVIAPVSTGLPLPAIPSLSGIGELIPGALAIAIMAFLETASVARGIRQHGDPTIDSNQELLATSATNLIGSFFHCLPSAGGFSQSAVNQRAGARSQLSSITTAVLAVLVLLFLAPVLSLLPQATLAAMVFVAVIGLIDVPGMVRLFRLSKAEFWTSVVTALIGLSVGLLPAVAAGVVLTLGLVLHELNKPRIEARPLDGGGLSIRVLSPLYTANLLSTTQAIAAAAQEAEAGSVIALDFSTQNVVSVMVIDGMRDLDNDLAADGYRVLITNLPLGALALAEQTSWWKRVIDEGRVR</sequence>
<name>A0A7X5TS72_9MICO</name>
<feature type="transmembrane region" description="Helical" evidence="5">
    <location>
        <begin position="213"/>
        <end position="236"/>
    </location>
</feature>
<evidence type="ECO:0000259" key="6">
    <source>
        <dbReference type="Pfam" id="PF00916"/>
    </source>
</evidence>
<evidence type="ECO:0000313" key="7">
    <source>
        <dbReference type="EMBL" id="NIH52615.1"/>
    </source>
</evidence>
<dbReference type="EMBL" id="JAAMOX010000001">
    <property type="protein sequence ID" value="NIH52615.1"/>
    <property type="molecule type" value="Genomic_DNA"/>
</dbReference>
<feature type="transmembrane region" description="Helical" evidence="5">
    <location>
        <begin position="54"/>
        <end position="71"/>
    </location>
</feature>
<feature type="transmembrane region" description="Helical" evidence="5">
    <location>
        <begin position="83"/>
        <end position="100"/>
    </location>
</feature>
<dbReference type="RefSeq" id="WP_341777832.1">
    <property type="nucleotide sequence ID" value="NZ_JAAMOX010000001.1"/>
</dbReference>
<evidence type="ECO:0000256" key="4">
    <source>
        <dbReference type="ARBA" id="ARBA00023136"/>
    </source>
</evidence>
<dbReference type="InterPro" id="IPR011547">
    <property type="entry name" value="SLC26A/SulP_dom"/>
</dbReference>
<evidence type="ECO:0000256" key="3">
    <source>
        <dbReference type="ARBA" id="ARBA00022989"/>
    </source>
</evidence>
<dbReference type="GO" id="GO:0055085">
    <property type="term" value="P:transmembrane transport"/>
    <property type="evidence" value="ECO:0007669"/>
    <property type="project" value="InterPro"/>
</dbReference>
<feature type="domain" description="SLC26A/SulP transporter" evidence="6">
    <location>
        <begin position="25"/>
        <end position="391"/>
    </location>
</feature>
<dbReference type="InterPro" id="IPR001902">
    <property type="entry name" value="SLC26A/SulP_fam"/>
</dbReference>
<feature type="transmembrane region" description="Helical" evidence="5">
    <location>
        <begin position="355"/>
        <end position="378"/>
    </location>
</feature>